<feature type="compositionally biased region" description="Basic and acidic residues" evidence="14">
    <location>
        <begin position="81"/>
        <end position="184"/>
    </location>
</feature>
<comment type="catalytic activity">
    <reaction evidence="12">
        <text>ATP + H2O = ADP + phosphate + H(+)</text>
        <dbReference type="Rhea" id="RHEA:13065"/>
        <dbReference type="ChEBI" id="CHEBI:15377"/>
        <dbReference type="ChEBI" id="CHEBI:15378"/>
        <dbReference type="ChEBI" id="CHEBI:30616"/>
        <dbReference type="ChEBI" id="CHEBI:43474"/>
        <dbReference type="ChEBI" id="CHEBI:456216"/>
        <dbReference type="EC" id="3.6.4.13"/>
    </reaction>
</comment>
<evidence type="ECO:0000256" key="10">
    <source>
        <dbReference type="ARBA" id="ARBA00037330"/>
    </source>
</evidence>
<dbReference type="EMBL" id="JPDN02000026">
    <property type="protein sequence ID" value="PON23931.1"/>
    <property type="molecule type" value="Genomic_DNA"/>
</dbReference>
<dbReference type="RefSeq" id="XP_018663048.1">
    <property type="nucleotide sequence ID" value="XM_018803675.1"/>
</dbReference>
<dbReference type="InterPro" id="IPR056149">
    <property type="entry name" value="PRP5/DDX46/KHDC4_KH"/>
</dbReference>
<evidence type="ECO:0000256" key="13">
    <source>
        <dbReference type="PROSITE-ProRule" id="PRU00552"/>
    </source>
</evidence>
<evidence type="ECO:0000259" key="17">
    <source>
        <dbReference type="PROSITE" id="PS51195"/>
    </source>
</evidence>
<dbReference type="PANTHER" id="PTHR47958">
    <property type="entry name" value="ATP-DEPENDENT RNA HELICASE DBP3"/>
    <property type="match status" value="1"/>
</dbReference>
<feature type="compositionally biased region" description="Basic and acidic residues" evidence="14">
    <location>
        <begin position="245"/>
        <end position="256"/>
    </location>
</feature>
<sequence length="1273" mass="141386">MARPRDSRSPSPAGSHYNSRRHRKDDDRRDARDRRDDGRDSRRRSRSRSPDVSLFHFRSNLGNSYTHGYESDRSLNNPQYRYRDRDRGRDNRDRVGRDRDRDRDNFRRRDRSLDRRDDDFYRGGPRDRRGARSRERLPPRPRSPDRRRDRSRDDHRRRDDSRNRSRREGSADSHNRSSRADSRSRKTPLADSGRNGVDEVRFLLVPDKETRAHDTSQAQKAKSNAAQPEVDKKAERLAKLEAWKKKKELEGQKQKEVNASQTRNLLAEMDKKAKEGSTAAPSPVVSSAASPTPVDSGSASPAKPYIGKFDPKTIAKKSASHQKSSDSTKGGALGSIDIQPSSIPAPAKRAPTGETSTTSAMQDLTLSNKCYQASALPTNRAKTSSFGFGKSHAEGDKLTSKRKLDMDEEITTKRQLTKLPSLPIEADDTPYADQDEDDESDGDIFAENEEEAAAAARAAHERRLQAENQVENQTENQADEEMKDAEPQVAEQSTNGEHAADGETASKPPAESMDVDEEVEEVDPLEAFMDDLKQAETTKNPPKKASVTKKKQEPEAYFSEDDYAFEDQADPNADALLTISNKRKKKDIPSVDYSKIDLQPIRKNFWVEPAELNNLSEADVTDLRLELDGIKVNGKDVPKPVQKWAQCGLTRQTLDVISSLGFEKPTPIQMQALPSLMSGRDVVGVAKTGSGKTMAFLLPMFRHIKDQEPLKDNDGPIGLIMTPTRELATQIHRDCKPFLKMMNLRAVCAYGGAPIRDQIAELKRGAEIIVCTPGRMIDLLAANQGRVTNLRRVTYVVLDEADRMFDMGFEPQVMKIFANMRPDRQTILFSATMPRLIDSLTKKVLKSPIEITVGGRSVVAKEIEQIVEIREESTKFVRVLELLGELYDKDEDARTLLFVERQEKADDLLKELMQKGYPCMSIHGGKDQVDRDSTISDFKKGVVPILIATSVAARGLDVKQLKLVINYDAPNHLEDYVHRAGRTGRAGNTGTAVTFVTPEQENCAPGIAKALEQSDQPVPERLNEMRKSHREKVKSGKAKDSSGFGGKGLDRLDQEREAARLRERKTHRAEGEEEEVKEEGKKEEDDKKIEKTLNAIKAATSTVQSREIAKPESGEGGANKATQSAVATGDKAKDPLDKVSSAVSAINSRLGKAGQLRSGQPIDNKGPDAGAFHATLEINDFPQKARWAVTNRTNVAKILEATGTSITTKGSFYPPGKEVPAGGEPKLYILIEGDTELVVAGALNEMTRLLREGTIAAADADSRAPASGRYTVT</sequence>
<feature type="region of interest" description="Disordered" evidence="14">
    <location>
        <begin position="533"/>
        <end position="553"/>
    </location>
</feature>
<dbReference type="SMART" id="SM00490">
    <property type="entry name" value="HELICc"/>
    <property type="match status" value="1"/>
</dbReference>
<dbReference type="CDD" id="cd22474">
    <property type="entry name" value="KH-I_PRP5_like"/>
    <property type="match status" value="1"/>
</dbReference>
<evidence type="ECO:0000259" key="15">
    <source>
        <dbReference type="PROSITE" id="PS51192"/>
    </source>
</evidence>
<dbReference type="Proteomes" id="UP000054821">
    <property type="component" value="Unassembled WGS sequence"/>
</dbReference>
<comment type="function">
    <text evidence="10">ATP-dependent RNA helicase involved spliceosome assembly and in nuclear splicing. Catalyzes an ATP-dependent conformational change of U2 snRNP. Bridges U1 and U2 snRNPs and enables stable U2 snRNP association with intron RNA.</text>
</comment>
<feature type="compositionally biased region" description="Basic and acidic residues" evidence="14">
    <location>
        <begin position="196"/>
        <end position="214"/>
    </location>
</feature>
<evidence type="ECO:0000256" key="8">
    <source>
        <dbReference type="ARBA" id="ARBA00023187"/>
    </source>
</evidence>
<feature type="compositionally biased region" description="Acidic residues" evidence="14">
    <location>
        <begin position="425"/>
        <end position="452"/>
    </location>
</feature>
<dbReference type="SMART" id="SM00487">
    <property type="entry name" value="DEXDc"/>
    <property type="match status" value="1"/>
</dbReference>
<protein>
    <recommendedName>
        <fullName evidence="2">RNA helicase</fullName>
        <ecNumber evidence="2">3.6.4.13</ecNumber>
    </recommendedName>
</protein>
<feature type="domain" description="Helicase ATP-binding" evidence="15">
    <location>
        <begin position="673"/>
        <end position="851"/>
    </location>
</feature>
<feature type="compositionally biased region" description="Low complexity" evidence="14">
    <location>
        <begin position="216"/>
        <end position="227"/>
    </location>
</feature>
<name>A0A2P4ZI16_9HYPO</name>
<dbReference type="STRING" id="398673.A0A2P4ZI16"/>
<dbReference type="InterPro" id="IPR014001">
    <property type="entry name" value="Helicase_ATP-bd"/>
</dbReference>
<dbReference type="Pfam" id="PF00271">
    <property type="entry name" value="Helicase_C"/>
    <property type="match status" value="1"/>
</dbReference>
<feature type="region of interest" description="Disordered" evidence="14">
    <location>
        <begin position="1025"/>
        <end position="1133"/>
    </location>
</feature>
<dbReference type="Pfam" id="PF00270">
    <property type="entry name" value="DEAD"/>
    <property type="match status" value="1"/>
</dbReference>
<dbReference type="PROSITE" id="PS51194">
    <property type="entry name" value="HELICASE_CTER"/>
    <property type="match status" value="1"/>
</dbReference>
<evidence type="ECO:0000256" key="7">
    <source>
        <dbReference type="ARBA" id="ARBA00022840"/>
    </source>
</evidence>
<keyword evidence="6 18" id="KW-0347">Helicase</keyword>
<evidence type="ECO:0000259" key="16">
    <source>
        <dbReference type="PROSITE" id="PS51194"/>
    </source>
</evidence>
<feature type="compositionally biased region" description="Basic and acidic residues" evidence="14">
    <location>
        <begin position="391"/>
        <end position="405"/>
    </location>
</feature>
<dbReference type="InterPro" id="IPR011545">
    <property type="entry name" value="DEAD/DEAH_box_helicase_dom"/>
</dbReference>
<dbReference type="Gene3D" id="3.40.50.300">
    <property type="entry name" value="P-loop containing nucleotide triphosphate hydrolases"/>
    <property type="match status" value="2"/>
</dbReference>
<dbReference type="Pfam" id="PF23469">
    <property type="entry name" value="KH_12"/>
    <property type="match status" value="1"/>
</dbReference>
<dbReference type="CDD" id="cd17953">
    <property type="entry name" value="DEADc_DDX46"/>
    <property type="match status" value="1"/>
</dbReference>
<dbReference type="PROSITE" id="PS51195">
    <property type="entry name" value="Q_MOTIF"/>
    <property type="match status" value="1"/>
</dbReference>
<evidence type="ECO:0000256" key="2">
    <source>
        <dbReference type="ARBA" id="ARBA00012552"/>
    </source>
</evidence>
<feature type="compositionally biased region" description="Low complexity" evidence="14">
    <location>
        <begin position="277"/>
        <end position="294"/>
    </location>
</feature>
<keyword evidence="8" id="KW-0508">mRNA splicing</keyword>
<comment type="similarity">
    <text evidence="11">Belongs to the DEAD box helicase family. DDX46/PRP5 subfamily.</text>
</comment>
<evidence type="ECO:0000256" key="1">
    <source>
        <dbReference type="ARBA" id="ARBA00004123"/>
    </source>
</evidence>
<accession>A0A2P4ZI16</accession>
<dbReference type="PROSITE" id="PS00039">
    <property type="entry name" value="DEAD_ATP_HELICASE"/>
    <property type="match status" value="1"/>
</dbReference>
<dbReference type="InterPro" id="IPR000629">
    <property type="entry name" value="RNA-helicase_DEAD-box_CS"/>
</dbReference>
<feature type="short sequence motif" description="Q motif" evidence="13">
    <location>
        <begin position="642"/>
        <end position="670"/>
    </location>
</feature>
<dbReference type="GO" id="GO:0008380">
    <property type="term" value="P:RNA splicing"/>
    <property type="evidence" value="ECO:0007669"/>
    <property type="project" value="UniProtKB-KW"/>
</dbReference>
<dbReference type="GO" id="GO:0016787">
    <property type="term" value="F:hydrolase activity"/>
    <property type="evidence" value="ECO:0007669"/>
    <property type="project" value="UniProtKB-KW"/>
</dbReference>
<dbReference type="InterPro" id="IPR001650">
    <property type="entry name" value="Helicase_C-like"/>
</dbReference>
<evidence type="ECO:0000256" key="4">
    <source>
        <dbReference type="ARBA" id="ARBA00022741"/>
    </source>
</evidence>
<feature type="region of interest" description="Disordered" evidence="14">
    <location>
        <begin position="381"/>
        <end position="521"/>
    </location>
</feature>
<dbReference type="EC" id="3.6.4.13" evidence="2"/>
<keyword evidence="5" id="KW-0378">Hydrolase</keyword>
<proteinExistence type="inferred from homology"/>
<evidence type="ECO:0000256" key="5">
    <source>
        <dbReference type="ARBA" id="ARBA00022801"/>
    </source>
</evidence>
<comment type="subcellular location">
    <subcellularLocation>
        <location evidence="1">Nucleus</location>
    </subcellularLocation>
</comment>
<feature type="compositionally biased region" description="Basic and acidic residues" evidence="14">
    <location>
        <begin position="1078"/>
        <end position="1091"/>
    </location>
</feature>
<keyword evidence="3" id="KW-0507">mRNA processing</keyword>
<evidence type="ECO:0000256" key="6">
    <source>
        <dbReference type="ARBA" id="ARBA00022806"/>
    </source>
</evidence>
<dbReference type="GO" id="GO:0003724">
    <property type="term" value="F:RNA helicase activity"/>
    <property type="evidence" value="ECO:0007669"/>
    <property type="project" value="UniProtKB-EC"/>
</dbReference>
<evidence type="ECO:0000256" key="11">
    <source>
        <dbReference type="ARBA" id="ARBA00038511"/>
    </source>
</evidence>
<dbReference type="GO" id="GO:0005524">
    <property type="term" value="F:ATP binding"/>
    <property type="evidence" value="ECO:0007669"/>
    <property type="project" value="UniProtKB-KW"/>
</dbReference>
<evidence type="ECO:0000256" key="3">
    <source>
        <dbReference type="ARBA" id="ARBA00022664"/>
    </source>
</evidence>
<dbReference type="GO" id="GO:0005634">
    <property type="term" value="C:nucleus"/>
    <property type="evidence" value="ECO:0007669"/>
    <property type="project" value="UniProtKB-SubCell"/>
</dbReference>
<dbReference type="PROSITE" id="PS51192">
    <property type="entry name" value="HELICASE_ATP_BIND_1"/>
    <property type="match status" value="1"/>
</dbReference>
<dbReference type="GO" id="GO:0003676">
    <property type="term" value="F:nucleic acid binding"/>
    <property type="evidence" value="ECO:0007669"/>
    <property type="project" value="InterPro"/>
</dbReference>
<keyword evidence="4" id="KW-0547">Nucleotide-binding</keyword>
<keyword evidence="7" id="KW-0067">ATP-binding</keyword>
<evidence type="ECO:0000256" key="14">
    <source>
        <dbReference type="SAM" id="MobiDB-lite"/>
    </source>
</evidence>
<dbReference type="SUPFAM" id="SSF52540">
    <property type="entry name" value="P-loop containing nucleoside triphosphate hydrolases"/>
    <property type="match status" value="1"/>
</dbReference>
<dbReference type="AlphaFoldDB" id="A0A2P4ZI16"/>
<dbReference type="CDD" id="cd18787">
    <property type="entry name" value="SF2_C_DEAD"/>
    <property type="match status" value="1"/>
</dbReference>
<evidence type="ECO:0000256" key="9">
    <source>
        <dbReference type="ARBA" id="ARBA00023242"/>
    </source>
</evidence>
<gene>
    <name evidence="18" type="ORF">TGAM01_v207259</name>
</gene>
<feature type="region of interest" description="Disordered" evidence="14">
    <location>
        <begin position="1"/>
        <end position="233"/>
    </location>
</feature>
<evidence type="ECO:0000313" key="18">
    <source>
        <dbReference type="EMBL" id="PON23931.1"/>
    </source>
</evidence>
<dbReference type="GeneID" id="29983758"/>
<organism evidence="18 19">
    <name type="scientific">Trichoderma gamsii</name>
    <dbReference type="NCBI Taxonomy" id="398673"/>
    <lineage>
        <taxon>Eukaryota</taxon>
        <taxon>Fungi</taxon>
        <taxon>Dikarya</taxon>
        <taxon>Ascomycota</taxon>
        <taxon>Pezizomycotina</taxon>
        <taxon>Sordariomycetes</taxon>
        <taxon>Hypocreomycetidae</taxon>
        <taxon>Hypocreales</taxon>
        <taxon>Hypocreaceae</taxon>
        <taxon>Trichoderma</taxon>
    </lineage>
</organism>
<feature type="compositionally biased region" description="Basic and acidic residues" evidence="14">
    <location>
        <begin position="24"/>
        <end position="40"/>
    </location>
</feature>
<keyword evidence="9" id="KW-0539">Nucleus</keyword>
<feature type="region of interest" description="Disordered" evidence="14">
    <location>
        <begin position="245"/>
        <end position="361"/>
    </location>
</feature>
<dbReference type="InterPro" id="IPR027417">
    <property type="entry name" value="P-loop_NTPase"/>
</dbReference>
<reference evidence="18 19" key="1">
    <citation type="journal article" date="2016" name="Genome Announc.">
        <title>Draft Whole-Genome Sequence of Trichoderma gamsii T6085, a Promising Biocontrol Agent of Fusarium Head Blight on Wheat.</title>
        <authorList>
            <person name="Baroncelli R."/>
            <person name="Zapparata A."/>
            <person name="Piaggeschi G."/>
            <person name="Sarrocco S."/>
            <person name="Vannacci G."/>
        </authorList>
    </citation>
    <scope>NUCLEOTIDE SEQUENCE [LARGE SCALE GENOMIC DNA]</scope>
    <source>
        <strain evidence="18 19">T6085</strain>
    </source>
</reference>
<evidence type="ECO:0000313" key="19">
    <source>
        <dbReference type="Proteomes" id="UP000054821"/>
    </source>
</evidence>
<keyword evidence="19" id="KW-1185">Reference proteome</keyword>
<dbReference type="FunFam" id="3.40.50.300:FF:000079">
    <property type="entry name" value="probable ATP-dependent RNA helicase DDX17"/>
    <property type="match status" value="1"/>
</dbReference>
<dbReference type="InterPro" id="IPR014014">
    <property type="entry name" value="RNA_helicase_DEAD_Q_motif"/>
</dbReference>
<dbReference type="GO" id="GO:0006397">
    <property type="term" value="P:mRNA processing"/>
    <property type="evidence" value="ECO:0007669"/>
    <property type="project" value="UniProtKB-KW"/>
</dbReference>
<feature type="domain" description="DEAD-box RNA helicase Q" evidence="17">
    <location>
        <begin position="642"/>
        <end position="670"/>
    </location>
</feature>
<evidence type="ECO:0000256" key="12">
    <source>
        <dbReference type="ARBA" id="ARBA00047984"/>
    </source>
</evidence>
<feature type="compositionally biased region" description="Basic and acidic residues" evidence="14">
    <location>
        <begin position="1048"/>
        <end position="1061"/>
    </location>
</feature>
<feature type="domain" description="Helicase C-terminal" evidence="16">
    <location>
        <begin position="862"/>
        <end position="1026"/>
    </location>
</feature>
<comment type="caution">
    <text evidence="18">The sequence shown here is derived from an EMBL/GenBank/DDBJ whole genome shotgun (WGS) entry which is preliminary data.</text>
</comment>